<proteinExistence type="predicted"/>
<protein>
    <submittedName>
        <fullName evidence="3">Uncharacterized protein</fullName>
    </submittedName>
</protein>
<keyword evidence="2" id="KW-1133">Transmembrane helix</keyword>
<name>A0ABN2S2F6_9MICO</name>
<evidence type="ECO:0000256" key="1">
    <source>
        <dbReference type="SAM" id="MobiDB-lite"/>
    </source>
</evidence>
<feature type="compositionally biased region" description="Low complexity" evidence="1">
    <location>
        <begin position="69"/>
        <end position="80"/>
    </location>
</feature>
<reference evidence="3 4" key="1">
    <citation type="journal article" date="2019" name="Int. J. Syst. Evol. Microbiol.">
        <title>The Global Catalogue of Microorganisms (GCM) 10K type strain sequencing project: providing services to taxonomists for standard genome sequencing and annotation.</title>
        <authorList>
            <consortium name="The Broad Institute Genomics Platform"/>
            <consortium name="The Broad Institute Genome Sequencing Center for Infectious Disease"/>
            <person name="Wu L."/>
            <person name="Ma J."/>
        </authorList>
    </citation>
    <scope>NUCLEOTIDE SEQUENCE [LARGE SCALE GENOMIC DNA]</scope>
    <source>
        <strain evidence="3 4">JCM 15628</strain>
    </source>
</reference>
<keyword evidence="4" id="KW-1185">Reference proteome</keyword>
<organism evidence="3 4">
    <name type="scientific">Terrabacter lapilli</name>
    <dbReference type="NCBI Taxonomy" id="436231"/>
    <lineage>
        <taxon>Bacteria</taxon>
        <taxon>Bacillati</taxon>
        <taxon>Actinomycetota</taxon>
        <taxon>Actinomycetes</taxon>
        <taxon>Micrococcales</taxon>
        <taxon>Intrasporangiaceae</taxon>
        <taxon>Terrabacter</taxon>
    </lineage>
</organism>
<dbReference type="RefSeq" id="WP_344061280.1">
    <property type="nucleotide sequence ID" value="NZ_BAAAPU010000007.1"/>
</dbReference>
<feature type="region of interest" description="Disordered" evidence="1">
    <location>
        <begin position="64"/>
        <end position="89"/>
    </location>
</feature>
<feature type="compositionally biased region" description="Polar residues" evidence="1">
    <location>
        <begin position="304"/>
        <end position="314"/>
    </location>
</feature>
<sequence>MNVTDLRDELTTHADDLGAAPDFRAGIAARVRRTKRRRATAAGAATLAVAALAVGLVGATGRQAPAVPAGRASGTATSTAPMIGSDGMPYRTVPDAPGDVVRDGLRYRAKVADDTLAAGFIGDPGQAQFSLAWEPTTVHVSVGAECYLPDLTQDEASAYLVTLGLEGRAGFFGSQCKGGRPTERDLPAGGAVPGEPGQGWTELTVGRSARLRVQLVDAKTSKPASVEGAQLTGAVYEQGRQQPVVDSTGRTVASLPDVVEHQGYRYELIGIEAAPLASWHDLTTGVPAGMALVTWGSAGDNLTGSSATADSGTRLTGLPSGTEGHGYGSWGTSPVPDGSDHTVTVTTVGPRPDHGAGFLALYTLEH</sequence>
<feature type="transmembrane region" description="Helical" evidence="2">
    <location>
        <begin position="39"/>
        <end position="59"/>
    </location>
</feature>
<evidence type="ECO:0000313" key="4">
    <source>
        <dbReference type="Proteomes" id="UP001500013"/>
    </source>
</evidence>
<dbReference type="Proteomes" id="UP001500013">
    <property type="component" value="Unassembled WGS sequence"/>
</dbReference>
<evidence type="ECO:0000256" key="2">
    <source>
        <dbReference type="SAM" id="Phobius"/>
    </source>
</evidence>
<keyword evidence="2" id="KW-0472">Membrane</keyword>
<feature type="region of interest" description="Disordered" evidence="1">
    <location>
        <begin position="304"/>
        <end position="328"/>
    </location>
</feature>
<comment type="caution">
    <text evidence="3">The sequence shown here is derived from an EMBL/GenBank/DDBJ whole genome shotgun (WGS) entry which is preliminary data.</text>
</comment>
<dbReference type="EMBL" id="BAAAPU010000007">
    <property type="protein sequence ID" value="GAA1979225.1"/>
    <property type="molecule type" value="Genomic_DNA"/>
</dbReference>
<keyword evidence="2" id="KW-0812">Transmembrane</keyword>
<gene>
    <name evidence="3" type="ORF">GCM10009817_19750</name>
</gene>
<accession>A0ABN2S2F6</accession>
<evidence type="ECO:0000313" key="3">
    <source>
        <dbReference type="EMBL" id="GAA1979225.1"/>
    </source>
</evidence>